<reference evidence="1" key="1">
    <citation type="submission" date="2020-08" db="EMBL/GenBank/DDBJ databases">
        <title>Multicomponent nature underlies the extraordinary mechanical properties of spider dragline silk.</title>
        <authorList>
            <person name="Kono N."/>
            <person name="Nakamura H."/>
            <person name="Mori M."/>
            <person name="Yoshida Y."/>
            <person name="Ohtoshi R."/>
            <person name="Malay A.D."/>
            <person name="Moran D.A.P."/>
            <person name="Tomita M."/>
            <person name="Numata K."/>
            <person name="Arakawa K."/>
        </authorList>
    </citation>
    <scope>NUCLEOTIDE SEQUENCE</scope>
</reference>
<evidence type="ECO:0000313" key="1">
    <source>
        <dbReference type="EMBL" id="GFY73462.1"/>
    </source>
</evidence>
<gene>
    <name evidence="1" type="primary">NCL1_51174</name>
    <name evidence="1" type="ORF">TNIN_478101</name>
</gene>
<comment type="caution">
    <text evidence="1">The sequence shown here is derived from an EMBL/GenBank/DDBJ whole genome shotgun (WGS) entry which is preliminary data.</text>
</comment>
<dbReference type="AlphaFoldDB" id="A0A8X7CR69"/>
<accession>A0A8X7CR69</accession>
<sequence>MEDNNFSMLLRKVTEESDAYNFYENSRRGLDWGDFASNDFVLHRSLGLSNYISVLFKSHRKLSICNDDLLFSDDSDVEAILEEYEIEHLGNAPKSSKQENWLGENKIYSIHGNRFGSDMRRELQHLYLLLGNGGSAAILFLLESSYFYFLHELYQHPVWGEYMKYKAEDIPSWLIWKQDKARYYKEMLKDIGFSIVCFRIQSQFKSFPSDEECIDWICSTIAFSENLKERMKLKFREEAFNIYLKYNKRLRDGLPSLYNTNLIALVKKPKREVLPENANHINGTADESNLSDYESFHWEENNSLLTVKEACNSEIDKAALLDSNSSKWDTFSNENTFFHEEPVYPFLRSPSVLLEPPSDLVSKH</sequence>
<dbReference type="Proteomes" id="UP000886998">
    <property type="component" value="Unassembled WGS sequence"/>
</dbReference>
<dbReference type="EMBL" id="BMAV01020092">
    <property type="protein sequence ID" value="GFY73462.1"/>
    <property type="molecule type" value="Genomic_DNA"/>
</dbReference>
<evidence type="ECO:0000313" key="2">
    <source>
        <dbReference type="Proteomes" id="UP000886998"/>
    </source>
</evidence>
<dbReference type="OrthoDB" id="10353756at2759"/>
<name>A0A8X7CR69_9ARAC</name>
<proteinExistence type="predicted"/>
<organism evidence="1 2">
    <name type="scientific">Trichonephila inaurata madagascariensis</name>
    <dbReference type="NCBI Taxonomy" id="2747483"/>
    <lineage>
        <taxon>Eukaryota</taxon>
        <taxon>Metazoa</taxon>
        <taxon>Ecdysozoa</taxon>
        <taxon>Arthropoda</taxon>
        <taxon>Chelicerata</taxon>
        <taxon>Arachnida</taxon>
        <taxon>Araneae</taxon>
        <taxon>Araneomorphae</taxon>
        <taxon>Entelegynae</taxon>
        <taxon>Araneoidea</taxon>
        <taxon>Nephilidae</taxon>
        <taxon>Trichonephila</taxon>
        <taxon>Trichonephila inaurata</taxon>
    </lineage>
</organism>
<keyword evidence="2" id="KW-1185">Reference proteome</keyword>
<protein>
    <submittedName>
        <fullName evidence="1">Uncharacterized protein</fullName>
    </submittedName>
</protein>